<dbReference type="SUPFAM" id="SSF48371">
    <property type="entry name" value="ARM repeat"/>
    <property type="match status" value="1"/>
</dbReference>
<keyword evidence="3" id="KW-0648">Protein biosynthesis</keyword>
<dbReference type="Pfam" id="PF02854">
    <property type="entry name" value="MIF4G"/>
    <property type="match status" value="1"/>
</dbReference>
<evidence type="ECO:0000313" key="6">
    <source>
        <dbReference type="EMBL" id="CAK0883504.1"/>
    </source>
</evidence>
<gene>
    <name evidence="6" type="ORF">PCOR1329_LOCUS65710</name>
</gene>
<evidence type="ECO:0000313" key="7">
    <source>
        <dbReference type="Proteomes" id="UP001189429"/>
    </source>
</evidence>
<evidence type="ECO:0000256" key="2">
    <source>
        <dbReference type="ARBA" id="ARBA00022540"/>
    </source>
</evidence>
<reference evidence="6" key="1">
    <citation type="submission" date="2023-10" db="EMBL/GenBank/DDBJ databases">
        <authorList>
            <person name="Chen Y."/>
            <person name="Shah S."/>
            <person name="Dougan E. K."/>
            <person name="Thang M."/>
            <person name="Chan C."/>
        </authorList>
    </citation>
    <scope>NUCLEOTIDE SEQUENCE [LARGE SCALE GENOMIC DNA]</scope>
</reference>
<keyword evidence="7" id="KW-1185">Reference proteome</keyword>
<dbReference type="InterPro" id="IPR016024">
    <property type="entry name" value="ARM-type_fold"/>
</dbReference>
<keyword evidence="2" id="KW-0396">Initiation factor</keyword>
<evidence type="ECO:0000256" key="1">
    <source>
        <dbReference type="ARBA" id="ARBA00005775"/>
    </source>
</evidence>
<dbReference type="Gene3D" id="1.25.40.180">
    <property type="match status" value="1"/>
</dbReference>
<feature type="region of interest" description="Disordered" evidence="4">
    <location>
        <begin position="538"/>
        <end position="587"/>
    </location>
</feature>
<organism evidence="6 7">
    <name type="scientific">Prorocentrum cordatum</name>
    <dbReference type="NCBI Taxonomy" id="2364126"/>
    <lineage>
        <taxon>Eukaryota</taxon>
        <taxon>Sar</taxon>
        <taxon>Alveolata</taxon>
        <taxon>Dinophyceae</taxon>
        <taxon>Prorocentrales</taxon>
        <taxon>Prorocentraceae</taxon>
        <taxon>Prorocentrum</taxon>
    </lineage>
</organism>
<feature type="region of interest" description="Disordered" evidence="4">
    <location>
        <begin position="91"/>
        <end position="318"/>
    </location>
</feature>
<dbReference type="InterPro" id="IPR003890">
    <property type="entry name" value="MIF4G-like_typ-3"/>
</dbReference>
<feature type="compositionally biased region" description="Low complexity" evidence="4">
    <location>
        <begin position="557"/>
        <end position="583"/>
    </location>
</feature>
<dbReference type="Proteomes" id="UP001189429">
    <property type="component" value="Unassembled WGS sequence"/>
</dbReference>
<evidence type="ECO:0000256" key="4">
    <source>
        <dbReference type="SAM" id="MobiDB-lite"/>
    </source>
</evidence>
<feature type="domain" description="MIF4G" evidence="5">
    <location>
        <begin position="321"/>
        <end position="537"/>
    </location>
</feature>
<sequence length="724" mass="77755">MSSDTSACTAYSGAQWAGTRAEQWGHCESRWAGAAYQQGQQWGAACGQQWPSCQQPWASVAQAWPQHCWQQGQSLAMGAGRGGCQMLNLDQFSDASDSDDDEPLPRKSECPSPAPRAAEPAEPAAEPSPNQRASAEVVLPPSKVPCTPGEADKASDRSTDDSATDADGSESAELCSLSAGEPEPEAADGPEVALLEAAPDVPPIPLSELLRLRQAGGGESPRGTSHISGTLLATRPPAGTGKPRTSPRSPPQEPARFGAGRKGGGAGRRSRPQPQPAAQESAGWRAQPAAPESLSVSEQSWAARQRARRGEVPDGEASEVERKLKSILNKLTLTNFGSLCQQLLDCGVWADTHLELLIGELFEKATTQHHFIDMYANLCVVLHDHFTTNPPVCADSRFNFKRLLLNACQASFERHLAPPEGLDQLSGEDRTEAEVRYKTMMLGNIRFVGALLVRQILASKVLLAIIAELLSSPTREALEALTALLVVVGPSFDTDEWAHKDKLDAVFVEMEAIAARPSCEKRSRCLLKDVLDMRKQGWKDRRPKQLEAPTPKDAPKRAAAPAPRQSSAPMAPAPRQAQRPTVPVKLAAQGSSAEFRAELSKALVELRCSGDGQEAAARIACQPPPAATSQPEELCHMLSLICQESHSVHRKAGFRAAAGLFLDGRWRPAAASRGLHALAGLCEDLQHDVPTLPSIFQEELRPAFVPLLWRGMLEEGALAALPGR</sequence>
<proteinExistence type="inferred from homology"/>
<protein>
    <recommendedName>
        <fullName evidence="5">MIF4G domain-containing protein</fullName>
    </recommendedName>
</protein>
<evidence type="ECO:0000256" key="3">
    <source>
        <dbReference type="ARBA" id="ARBA00022917"/>
    </source>
</evidence>
<feature type="compositionally biased region" description="Low complexity" evidence="4">
    <location>
        <begin position="115"/>
        <end position="129"/>
    </location>
</feature>
<dbReference type="PANTHER" id="PTHR23253">
    <property type="entry name" value="EUKARYOTIC TRANSLATION INITIATION FACTOR 4 GAMMA"/>
    <property type="match status" value="1"/>
</dbReference>
<dbReference type="PANTHER" id="PTHR23253:SF9">
    <property type="entry name" value="EUKARYOTIC TRANSLATION INITIATION FACTOR 4 GAMMA 2"/>
    <property type="match status" value="1"/>
</dbReference>
<evidence type="ECO:0000259" key="5">
    <source>
        <dbReference type="SMART" id="SM00543"/>
    </source>
</evidence>
<feature type="compositionally biased region" description="Basic and acidic residues" evidence="4">
    <location>
        <begin position="150"/>
        <end position="160"/>
    </location>
</feature>
<comment type="caution">
    <text evidence="6">The sequence shown here is derived from an EMBL/GenBank/DDBJ whole genome shotgun (WGS) entry which is preliminary data.</text>
</comment>
<comment type="similarity">
    <text evidence="1">Belongs to the eukaryotic initiation factor 4G family.</text>
</comment>
<name>A0ABN9WDN5_9DINO</name>
<accession>A0ABN9WDN5</accession>
<dbReference type="EMBL" id="CAUYUJ010018424">
    <property type="protein sequence ID" value="CAK0883504.1"/>
    <property type="molecule type" value="Genomic_DNA"/>
</dbReference>
<dbReference type="SMART" id="SM00543">
    <property type="entry name" value="MIF4G"/>
    <property type="match status" value="1"/>
</dbReference>